<evidence type="ECO:0000313" key="1">
    <source>
        <dbReference type="Proteomes" id="UP000046393"/>
    </source>
</evidence>
<dbReference type="WBParaSite" id="SMUV_0001006901-mRNA-1">
    <property type="protein sequence ID" value="SMUV_0001006901-mRNA-1"/>
    <property type="gene ID" value="SMUV_0001006901"/>
</dbReference>
<organism evidence="1 2">
    <name type="scientific">Syphacia muris</name>
    <dbReference type="NCBI Taxonomy" id="451379"/>
    <lineage>
        <taxon>Eukaryota</taxon>
        <taxon>Metazoa</taxon>
        <taxon>Ecdysozoa</taxon>
        <taxon>Nematoda</taxon>
        <taxon>Chromadorea</taxon>
        <taxon>Rhabditida</taxon>
        <taxon>Spirurina</taxon>
        <taxon>Oxyuridomorpha</taxon>
        <taxon>Oxyuroidea</taxon>
        <taxon>Oxyuridae</taxon>
        <taxon>Syphacia</taxon>
    </lineage>
</organism>
<protein>
    <submittedName>
        <fullName evidence="2">Dymeclin</fullName>
    </submittedName>
</protein>
<keyword evidence="1" id="KW-1185">Reference proteome</keyword>
<dbReference type="AlphaFoldDB" id="A0A0N5AYM4"/>
<accession>A0A0N5AYM4</accession>
<proteinExistence type="predicted"/>
<reference evidence="2" key="1">
    <citation type="submission" date="2017-02" db="UniProtKB">
        <authorList>
            <consortium name="WormBaseParasite"/>
        </authorList>
    </citation>
    <scope>IDENTIFICATION</scope>
</reference>
<evidence type="ECO:0000313" key="2">
    <source>
        <dbReference type="WBParaSite" id="SMUV_0001006901-mRNA-1"/>
    </source>
</evidence>
<name>A0A0N5AYM4_9BILA</name>
<sequence>MILSVVTSRVHRICQLLMQLMDDGNLRRLTTNDDLPVSSSSAEDEQEDSLNAASQSIQYHIASLAIIYLILAAYPETSALM</sequence>
<dbReference type="Proteomes" id="UP000046393">
    <property type="component" value="Unplaced"/>
</dbReference>